<evidence type="ECO:0000256" key="3">
    <source>
        <dbReference type="ARBA" id="ARBA00022448"/>
    </source>
</evidence>
<comment type="caution">
    <text evidence="7">The sequence shown here is derived from an EMBL/GenBank/DDBJ whole genome shotgun (WGS) entry which is preliminary data.</text>
</comment>
<feature type="signal peptide" evidence="5">
    <location>
        <begin position="1"/>
        <end position="16"/>
    </location>
</feature>
<feature type="chain" id="PRO_5026697051" evidence="5">
    <location>
        <begin position="17"/>
        <end position="517"/>
    </location>
</feature>
<dbReference type="Gene3D" id="3.90.76.10">
    <property type="entry name" value="Dipeptide-binding Protein, Domain 1"/>
    <property type="match status" value="1"/>
</dbReference>
<organism evidence="7 8">
    <name type="scientific">Aurantimonas aggregata</name>
    <dbReference type="NCBI Taxonomy" id="2047720"/>
    <lineage>
        <taxon>Bacteria</taxon>
        <taxon>Pseudomonadati</taxon>
        <taxon>Pseudomonadota</taxon>
        <taxon>Alphaproteobacteria</taxon>
        <taxon>Hyphomicrobiales</taxon>
        <taxon>Aurantimonadaceae</taxon>
        <taxon>Aurantimonas</taxon>
    </lineage>
</organism>
<evidence type="ECO:0000256" key="1">
    <source>
        <dbReference type="ARBA" id="ARBA00004418"/>
    </source>
</evidence>
<dbReference type="InterPro" id="IPR000914">
    <property type="entry name" value="SBP_5_dom"/>
</dbReference>
<dbReference type="SUPFAM" id="SSF53850">
    <property type="entry name" value="Periplasmic binding protein-like II"/>
    <property type="match status" value="1"/>
</dbReference>
<dbReference type="GO" id="GO:1904680">
    <property type="term" value="F:peptide transmembrane transporter activity"/>
    <property type="evidence" value="ECO:0007669"/>
    <property type="project" value="TreeGrafter"/>
</dbReference>
<comment type="subcellular location">
    <subcellularLocation>
        <location evidence="1">Periplasm</location>
    </subcellularLocation>
</comment>
<protein>
    <submittedName>
        <fullName evidence="7">ABC transporter substrate-binding protein</fullName>
    </submittedName>
</protein>
<reference evidence="7 8" key="1">
    <citation type="submission" date="2020-01" db="EMBL/GenBank/DDBJ databases">
        <title>Genomes of bacteria type strains.</title>
        <authorList>
            <person name="Chen J."/>
            <person name="Zhu S."/>
            <person name="Chen J."/>
        </authorList>
    </citation>
    <scope>NUCLEOTIDE SEQUENCE [LARGE SCALE GENOMIC DNA]</scope>
    <source>
        <strain evidence="7 8">KCTC 52919</strain>
    </source>
</reference>
<name>A0A6L9MDW5_9HYPH</name>
<dbReference type="EMBL" id="JAAAMJ010000001">
    <property type="protein sequence ID" value="NDV85828.1"/>
    <property type="molecule type" value="Genomic_DNA"/>
</dbReference>
<evidence type="ECO:0000313" key="8">
    <source>
        <dbReference type="Proteomes" id="UP000476332"/>
    </source>
</evidence>
<evidence type="ECO:0000256" key="4">
    <source>
        <dbReference type="ARBA" id="ARBA00022729"/>
    </source>
</evidence>
<dbReference type="InterPro" id="IPR039424">
    <property type="entry name" value="SBP_5"/>
</dbReference>
<dbReference type="Gene3D" id="3.10.105.10">
    <property type="entry name" value="Dipeptide-binding Protein, Domain 3"/>
    <property type="match status" value="1"/>
</dbReference>
<dbReference type="InterPro" id="IPR030678">
    <property type="entry name" value="Peptide/Ni-bd"/>
</dbReference>
<evidence type="ECO:0000313" key="7">
    <source>
        <dbReference type="EMBL" id="NDV85828.1"/>
    </source>
</evidence>
<keyword evidence="3" id="KW-0813">Transport</keyword>
<evidence type="ECO:0000256" key="2">
    <source>
        <dbReference type="ARBA" id="ARBA00005695"/>
    </source>
</evidence>
<dbReference type="RefSeq" id="WP_163042522.1">
    <property type="nucleotide sequence ID" value="NZ_JAAAMJ010000001.1"/>
</dbReference>
<dbReference type="GO" id="GO:0015833">
    <property type="term" value="P:peptide transport"/>
    <property type="evidence" value="ECO:0007669"/>
    <property type="project" value="TreeGrafter"/>
</dbReference>
<keyword evidence="4 5" id="KW-0732">Signal</keyword>
<dbReference type="PANTHER" id="PTHR30290">
    <property type="entry name" value="PERIPLASMIC BINDING COMPONENT OF ABC TRANSPORTER"/>
    <property type="match status" value="1"/>
</dbReference>
<dbReference type="PANTHER" id="PTHR30290:SF9">
    <property type="entry name" value="OLIGOPEPTIDE-BINDING PROTEIN APPA"/>
    <property type="match status" value="1"/>
</dbReference>
<accession>A0A6L9MDW5</accession>
<comment type="similarity">
    <text evidence="2">Belongs to the bacterial solute-binding protein 5 family.</text>
</comment>
<gene>
    <name evidence="7" type="ORF">GTW51_03835</name>
</gene>
<proteinExistence type="inferred from homology"/>
<dbReference type="AlphaFoldDB" id="A0A6L9MDW5"/>
<dbReference type="CDD" id="cd08493">
    <property type="entry name" value="PBP2_DppA_like"/>
    <property type="match status" value="1"/>
</dbReference>
<dbReference type="Pfam" id="PF00496">
    <property type="entry name" value="SBP_bac_5"/>
    <property type="match status" value="1"/>
</dbReference>
<dbReference type="Gene3D" id="3.40.190.10">
    <property type="entry name" value="Periplasmic binding protein-like II"/>
    <property type="match status" value="1"/>
</dbReference>
<dbReference type="GO" id="GO:0043190">
    <property type="term" value="C:ATP-binding cassette (ABC) transporter complex"/>
    <property type="evidence" value="ECO:0007669"/>
    <property type="project" value="InterPro"/>
</dbReference>
<feature type="domain" description="Solute-binding protein family 5" evidence="6">
    <location>
        <begin position="69"/>
        <end position="428"/>
    </location>
</feature>
<evidence type="ECO:0000256" key="5">
    <source>
        <dbReference type="SAM" id="SignalP"/>
    </source>
</evidence>
<evidence type="ECO:0000259" key="6">
    <source>
        <dbReference type="Pfam" id="PF00496"/>
    </source>
</evidence>
<sequence length="517" mass="56523">MKWFTTLMTVALLAFAAPTAAQTPPDVLVVGQVAEPKSLDPQAVTATNDFRILVNVFEGLVRFRKGTMEVEPALATSWTISDDGLTYRFQLREDVTFHDGTAFDAEAVKFTFERMLQTDHPFHDTGPFPLAFFFSAIDTINAVDPLTVEFTLREPFAPFLSALAYPTGLVVSPAAVAEAGTEFGQHPVGTGPFRFDAWEPDAKVVLGRNDDYWGDAPTLEGVEFRPIVDPGTRTAQMLGGEIDLMVEAPADNLAMFRTDPGFVVHEEAGPHLWFLILNTKEGPFADKRVRQAVNYAIDKQAIVDDVLKGSAAVAAGPIPRAFDWAHDDTVEPYPHDPEKARTLIKEAGAEGATLTFYVAEGGSGMLDPVAMATAIQADLAEVGLDARIETYEWNTFLSNVNPGLEGKADMAEMAWMTNDPDTLPFLALRSDAMPDNGGFNAGYYSNPEVDRLLGEARRATDQAKRGALYKQIQRIVHEDAPWVFVANWKQNAVSTAAVTGFDLEPSFLLILRDVTKG</sequence>
<dbReference type="GO" id="GO:0030288">
    <property type="term" value="C:outer membrane-bounded periplasmic space"/>
    <property type="evidence" value="ECO:0007669"/>
    <property type="project" value="UniProtKB-ARBA"/>
</dbReference>
<dbReference type="Proteomes" id="UP000476332">
    <property type="component" value="Unassembled WGS sequence"/>
</dbReference>
<dbReference type="PIRSF" id="PIRSF002741">
    <property type="entry name" value="MppA"/>
    <property type="match status" value="1"/>
</dbReference>
<keyword evidence="8" id="KW-1185">Reference proteome</keyword>